<proteinExistence type="predicted"/>
<accession>A0A482WZQ0</accession>
<dbReference type="Proteomes" id="UP000291343">
    <property type="component" value="Unassembled WGS sequence"/>
</dbReference>
<gene>
    <name evidence="2" type="ORF">LSTR_LSTR000525</name>
</gene>
<evidence type="ECO:0000313" key="3">
    <source>
        <dbReference type="Proteomes" id="UP000291343"/>
    </source>
</evidence>
<organism evidence="2 3">
    <name type="scientific">Laodelphax striatellus</name>
    <name type="common">Small brown planthopper</name>
    <name type="synonym">Delphax striatella</name>
    <dbReference type="NCBI Taxonomy" id="195883"/>
    <lineage>
        <taxon>Eukaryota</taxon>
        <taxon>Metazoa</taxon>
        <taxon>Ecdysozoa</taxon>
        <taxon>Arthropoda</taxon>
        <taxon>Hexapoda</taxon>
        <taxon>Insecta</taxon>
        <taxon>Pterygota</taxon>
        <taxon>Neoptera</taxon>
        <taxon>Paraneoptera</taxon>
        <taxon>Hemiptera</taxon>
        <taxon>Auchenorrhyncha</taxon>
        <taxon>Fulgoroidea</taxon>
        <taxon>Delphacidae</taxon>
        <taxon>Criomorphinae</taxon>
        <taxon>Laodelphax</taxon>
    </lineage>
</organism>
<keyword evidence="3" id="KW-1185">Reference proteome</keyword>
<feature type="compositionally biased region" description="Basic residues" evidence="1">
    <location>
        <begin position="137"/>
        <end position="169"/>
    </location>
</feature>
<feature type="compositionally biased region" description="Basic residues" evidence="1">
    <location>
        <begin position="188"/>
        <end position="206"/>
    </location>
</feature>
<evidence type="ECO:0000256" key="1">
    <source>
        <dbReference type="SAM" id="MobiDB-lite"/>
    </source>
</evidence>
<dbReference type="SMR" id="A0A482WZQ0"/>
<dbReference type="EMBL" id="QKKF02021603">
    <property type="protein sequence ID" value="RZF38822.1"/>
    <property type="molecule type" value="Genomic_DNA"/>
</dbReference>
<feature type="region of interest" description="Disordered" evidence="1">
    <location>
        <begin position="187"/>
        <end position="206"/>
    </location>
</feature>
<name>A0A482WZQ0_LAOST</name>
<evidence type="ECO:0000313" key="2">
    <source>
        <dbReference type="EMBL" id="RZF38822.1"/>
    </source>
</evidence>
<dbReference type="InParanoid" id="A0A482WZQ0"/>
<feature type="region of interest" description="Disordered" evidence="1">
    <location>
        <begin position="23"/>
        <end position="174"/>
    </location>
</feature>
<comment type="caution">
    <text evidence="2">The sequence shown here is derived from an EMBL/GenBank/DDBJ whole genome shotgun (WGS) entry which is preliminary data.</text>
</comment>
<protein>
    <submittedName>
        <fullName evidence="2">Uncharacterized protein</fullName>
    </submittedName>
</protein>
<feature type="compositionally biased region" description="Basic residues" evidence="1">
    <location>
        <begin position="45"/>
        <end position="92"/>
    </location>
</feature>
<dbReference type="AlphaFoldDB" id="A0A482WZQ0"/>
<sequence>MENEDPNNPTSIVDGLAVVDEATQWAPQTPIKRKRSRSCSCAAPPKRRNRSKSKCAPKPKRRNRSKSKCAPKPKRRNRSKSKSAPKPKRRNRSVASKCPAKVDESRKARPKTRAKSVVSKCPSKPGRKASCSCASPRRARSTVKFTVTKKRRAKSASKSRAPPKAKKPKTSNCASVMTKIQNLLARIQRQKKQTNSKPVKKPKKDC</sequence>
<reference evidence="2 3" key="1">
    <citation type="journal article" date="2017" name="Gigascience">
        <title>Genome sequence of the small brown planthopper, Laodelphax striatellus.</title>
        <authorList>
            <person name="Zhu J."/>
            <person name="Jiang F."/>
            <person name="Wang X."/>
            <person name="Yang P."/>
            <person name="Bao Y."/>
            <person name="Zhao W."/>
            <person name="Wang W."/>
            <person name="Lu H."/>
            <person name="Wang Q."/>
            <person name="Cui N."/>
            <person name="Li J."/>
            <person name="Chen X."/>
            <person name="Luo L."/>
            <person name="Yu J."/>
            <person name="Kang L."/>
            <person name="Cui F."/>
        </authorList>
    </citation>
    <scope>NUCLEOTIDE SEQUENCE [LARGE SCALE GENOMIC DNA]</scope>
    <source>
        <strain evidence="2">Lst14</strain>
    </source>
</reference>